<dbReference type="Proteomes" id="UP001564408">
    <property type="component" value="Unassembled WGS sequence"/>
</dbReference>
<evidence type="ECO:0000313" key="1">
    <source>
        <dbReference type="EMBL" id="MEY6433680.1"/>
    </source>
</evidence>
<evidence type="ECO:0000313" key="2">
    <source>
        <dbReference type="Proteomes" id="UP001564408"/>
    </source>
</evidence>
<sequence>MPIRRGCGRFGVEYARGPFRRLELLRQHTFVPRLGFGFYPAVQASNVDPIPALRP</sequence>
<organism evidence="1 2">
    <name type="scientific">Thioalkalicoccus limnaeus</name>
    <dbReference type="NCBI Taxonomy" id="120681"/>
    <lineage>
        <taxon>Bacteria</taxon>
        <taxon>Pseudomonadati</taxon>
        <taxon>Pseudomonadota</taxon>
        <taxon>Gammaproteobacteria</taxon>
        <taxon>Chromatiales</taxon>
        <taxon>Chromatiaceae</taxon>
        <taxon>Thioalkalicoccus</taxon>
    </lineage>
</organism>
<gene>
    <name evidence="1" type="ORF">ABC977_14845</name>
</gene>
<name>A0ABV4BHI2_9GAMM</name>
<protein>
    <submittedName>
        <fullName evidence="1">Uncharacterized protein</fullName>
    </submittedName>
</protein>
<proteinExistence type="predicted"/>
<comment type="caution">
    <text evidence="1">The sequence shown here is derived from an EMBL/GenBank/DDBJ whole genome shotgun (WGS) entry which is preliminary data.</text>
</comment>
<dbReference type="RefSeq" id="WP_369668067.1">
    <property type="nucleotide sequence ID" value="NZ_JBDKXB010000026.1"/>
</dbReference>
<accession>A0ABV4BHI2</accession>
<reference evidence="1 2" key="1">
    <citation type="submission" date="2024-05" db="EMBL/GenBank/DDBJ databases">
        <title>Genome Sequence and Characterization of the New Strain Purple Sulfur Bacterium of Genus Thioalkalicoccus.</title>
        <authorList>
            <person name="Bryantseva I.A."/>
            <person name="Kyndt J.A."/>
            <person name="Imhoff J.F."/>
        </authorList>
    </citation>
    <scope>NUCLEOTIDE SEQUENCE [LARGE SCALE GENOMIC DNA]</scope>
    <source>
        <strain evidence="1 2">Um2</strain>
    </source>
</reference>
<keyword evidence="2" id="KW-1185">Reference proteome</keyword>
<dbReference type="EMBL" id="JBDKXB010000026">
    <property type="protein sequence ID" value="MEY6433680.1"/>
    <property type="molecule type" value="Genomic_DNA"/>
</dbReference>